<feature type="compositionally biased region" description="Low complexity" evidence="1">
    <location>
        <begin position="354"/>
        <end position="369"/>
    </location>
</feature>
<feature type="compositionally biased region" description="Basic and acidic residues" evidence="1">
    <location>
        <begin position="2420"/>
        <end position="2434"/>
    </location>
</feature>
<feature type="compositionally biased region" description="Polar residues" evidence="1">
    <location>
        <begin position="2387"/>
        <end position="2406"/>
    </location>
</feature>
<feature type="compositionally biased region" description="Low complexity" evidence="1">
    <location>
        <begin position="1428"/>
        <end position="1437"/>
    </location>
</feature>
<feature type="compositionally biased region" description="Low complexity" evidence="1">
    <location>
        <begin position="2525"/>
        <end position="2539"/>
    </location>
</feature>
<feature type="region of interest" description="Disordered" evidence="1">
    <location>
        <begin position="1033"/>
        <end position="1102"/>
    </location>
</feature>
<feature type="compositionally biased region" description="Low complexity" evidence="1">
    <location>
        <begin position="744"/>
        <end position="754"/>
    </location>
</feature>
<feature type="region of interest" description="Disordered" evidence="1">
    <location>
        <begin position="518"/>
        <end position="608"/>
    </location>
</feature>
<feature type="region of interest" description="Disordered" evidence="1">
    <location>
        <begin position="722"/>
        <end position="942"/>
    </location>
</feature>
<feature type="region of interest" description="Disordered" evidence="1">
    <location>
        <begin position="2035"/>
        <end position="2091"/>
    </location>
</feature>
<feature type="region of interest" description="Disordered" evidence="1">
    <location>
        <begin position="1480"/>
        <end position="1531"/>
    </location>
</feature>
<feature type="region of interest" description="Disordered" evidence="1">
    <location>
        <begin position="1176"/>
        <end position="1237"/>
    </location>
</feature>
<feature type="compositionally biased region" description="Polar residues" evidence="1">
    <location>
        <begin position="821"/>
        <end position="830"/>
    </location>
</feature>
<feature type="region of interest" description="Disordered" evidence="1">
    <location>
        <begin position="151"/>
        <end position="212"/>
    </location>
</feature>
<feature type="compositionally biased region" description="Polar residues" evidence="1">
    <location>
        <begin position="1482"/>
        <end position="1492"/>
    </location>
</feature>
<feature type="region of interest" description="Disordered" evidence="1">
    <location>
        <begin position="965"/>
        <end position="1001"/>
    </location>
</feature>
<dbReference type="Proteomes" id="UP000221165">
    <property type="component" value="Unassembled WGS sequence"/>
</dbReference>
<feature type="compositionally biased region" description="Low complexity" evidence="1">
    <location>
        <begin position="1499"/>
        <end position="1513"/>
    </location>
</feature>
<evidence type="ECO:0000313" key="2">
    <source>
        <dbReference type="EMBL" id="PHJ15818.1"/>
    </source>
</evidence>
<feature type="compositionally biased region" description="Polar residues" evidence="1">
    <location>
        <begin position="726"/>
        <end position="743"/>
    </location>
</feature>
<dbReference type="RefSeq" id="XP_067917550.1">
    <property type="nucleotide sequence ID" value="XM_068070474.1"/>
</dbReference>
<feature type="compositionally biased region" description="Low complexity" evidence="1">
    <location>
        <begin position="1185"/>
        <end position="1212"/>
    </location>
</feature>
<feature type="compositionally biased region" description="Gly residues" evidence="1">
    <location>
        <begin position="333"/>
        <end position="353"/>
    </location>
</feature>
<keyword evidence="3" id="KW-1185">Reference proteome</keyword>
<feature type="region of interest" description="Disordered" evidence="1">
    <location>
        <begin position="1636"/>
        <end position="1670"/>
    </location>
</feature>
<feature type="compositionally biased region" description="Basic and acidic residues" evidence="1">
    <location>
        <begin position="965"/>
        <end position="975"/>
    </location>
</feature>
<feature type="compositionally biased region" description="Polar residues" evidence="1">
    <location>
        <begin position="777"/>
        <end position="796"/>
    </location>
</feature>
<proteinExistence type="predicted"/>
<dbReference type="GeneID" id="94433685"/>
<dbReference type="EMBL" id="MIGC01007252">
    <property type="protein sequence ID" value="PHJ15818.1"/>
    <property type="molecule type" value="Genomic_DNA"/>
</dbReference>
<feature type="region of interest" description="Disordered" evidence="1">
    <location>
        <begin position="1577"/>
        <end position="1616"/>
    </location>
</feature>
<feature type="compositionally biased region" description="Polar residues" evidence="1">
    <location>
        <begin position="547"/>
        <end position="563"/>
    </location>
</feature>
<dbReference type="VEuPathDB" id="ToxoDB:CSUI_010370"/>
<gene>
    <name evidence="2" type="ORF">CSUI_010370</name>
</gene>
<feature type="compositionally biased region" description="Basic and acidic residues" evidence="1">
    <location>
        <begin position="1070"/>
        <end position="1088"/>
    </location>
</feature>
<feature type="region of interest" description="Disordered" evidence="1">
    <location>
        <begin position="2376"/>
        <end position="2468"/>
    </location>
</feature>
<feature type="compositionally biased region" description="Low complexity" evidence="1">
    <location>
        <begin position="2435"/>
        <end position="2446"/>
    </location>
</feature>
<accession>A0A2C6KGN3</accession>
<feature type="region of interest" description="Disordered" evidence="1">
    <location>
        <begin position="328"/>
        <end position="373"/>
    </location>
</feature>
<feature type="region of interest" description="Disordered" evidence="1">
    <location>
        <begin position="1888"/>
        <end position="1955"/>
    </location>
</feature>
<feature type="non-terminal residue" evidence="2">
    <location>
        <position position="2539"/>
    </location>
</feature>
<name>A0A2C6KGN3_9APIC</name>
<comment type="caution">
    <text evidence="2">The sequence shown here is derived from an EMBL/GenBank/DDBJ whole genome shotgun (WGS) entry which is preliminary data.</text>
</comment>
<organism evidence="2 3">
    <name type="scientific">Cystoisospora suis</name>
    <dbReference type="NCBI Taxonomy" id="483139"/>
    <lineage>
        <taxon>Eukaryota</taxon>
        <taxon>Sar</taxon>
        <taxon>Alveolata</taxon>
        <taxon>Apicomplexa</taxon>
        <taxon>Conoidasida</taxon>
        <taxon>Coccidia</taxon>
        <taxon>Eucoccidiorida</taxon>
        <taxon>Eimeriorina</taxon>
        <taxon>Sarcocystidae</taxon>
        <taxon>Cystoisospora</taxon>
    </lineage>
</organism>
<evidence type="ECO:0000313" key="3">
    <source>
        <dbReference type="Proteomes" id="UP000221165"/>
    </source>
</evidence>
<reference evidence="2 3" key="1">
    <citation type="journal article" date="2017" name="Int. J. Parasitol.">
        <title>The genome of the protozoan parasite Cystoisospora suis and a reverse vaccinology approach to identify vaccine candidates.</title>
        <authorList>
            <person name="Palmieri N."/>
            <person name="Shrestha A."/>
            <person name="Ruttkowski B."/>
            <person name="Beck T."/>
            <person name="Vogl C."/>
            <person name="Tomley F."/>
            <person name="Blake D.P."/>
            <person name="Joachim A."/>
        </authorList>
    </citation>
    <scope>NUCLEOTIDE SEQUENCE [LARGE SCALE GENOMIC DNA]</scope>
    <source>
        <strain evidence="2 3">Wien I</strain>
    </source>
</reference>
<feature type="region of interest" description="Disordered" evidence="1">
    <location>
        <begin position="106"/>
        <end position="139"/>
    </location>
</feature>
<protein>
    <submittedName>
        <fullName evidence="2">Uncharacterized protein</fullName>
    </submittedName>
</protein>
<feature type="compositionally biased region" description="Low complexity" evidence="1">
    <location>
        <begin position="518"/>
        <end position="535"/>
    </location>
</feature>
<feature type="compositionally biased region" description="Polar residues" evidence="1">
    <location>
        <begin position="106"/>
        <end position="116"/>
    </location>
</feature>
<sequence length="2539" mass="266806">MLSPGGDDSSSDRNQYFTHADRAMAWSRPSGRTSSRRAAVAAAAAVASHAVASASPSYTWGVGDPHFRLTADLQELFGIFDDVVHISRVEPAAFAWHWCEGSAAANSCVSDSPVKTRQSETETEASSGLQGREATAFPAAAHTVKTTVGGASCDAKRESHGSLSGKAAMSLENPKLGDDRDTCGGHRDSGRGDLDHAKMTPASTDDGLLQRNEKESHRLPFGVGSWVEVDLGGKDDAGKFFFTAIGIVCQIESPATAPSSILSHSTSYPVLTSPPSCAFNPPYAEAVMASCGASDPRRSANAALSPTCSLARLKAKVVLLHSKAATTSLQASPGGGHQGHRMGPGGSKGGSSGSSGVSSSNSSATKSTGSGKGCDSGRLLSVFVGRLRPLQVLVPPPEWTMASLREQVLRVRYQAEKEKGERRLWGFGGPAGSCVLLPKELGIQANKTDFGASRVFPLPLTKLTASSFSPSSPPPGPLPLVFHSKLLHFFEPEQLEFMQKPMRHPRQLIVHFGYDVPSPASGSSSSSSPVPAPANRRGRRPGRPPSAQETETPSTAGSASDMQQRVHPAQAEKGVSSARCGESTVEPGISPAKPELSGLGEQGNPTATGKAAIQDCASVGGGQLLQIQKQASKGSGIYQAAAAAGWQKGLSYGEAPGFSRLPHTTELPAVPQPPVGFVSLCHGGNGGAVSSVSNPVAANHCKKSEGGGGGVSAGSTDSKFSRAAESVSSGKSVRSQGLGSGVNSPLPGGSSASGLREHGGFSHPVSSVEAAEPPSSRPQVTQDIISSDESVSSAPADSSCVSGGFSGSSKKRGATGEESCGASSVGSRSNRAVRGGKEGSISVEKGGSTRTLKRQRLLVGDAHSSSDHTRSPFSVGTDSRHQVGGGVEQRVKETASGSRPSLPPARSADGREAASSNGEHQPSGAERSVSPGPSAGSHVSSTRSIVAVNKGISLPGFPTCKASVLEERFKGEPPRSAHHQTTGEAKGDDPEGLGDSPGSSTVICVEISDDEDMEEGEIEVKPKQNNVVAANIQGGKDLSQGNRGGNVGSAVRPDGRLPARPIVGTLRDSVSTREEQEEITRRSESRREGKSRRKSAVDCSPLTSEQELLWRLSLPCPAAGGGQLGETADVELHDYAGDASCDARVVQAREHRRLVSLRDSQASACAARPSVRDHYHLRSADDVSTDPSDTQSSSTSRSSSPPSSPSMSPLSSFKLRFSGSPTAPSGPPWTSARAHGNPLLPPASEPLGAVEWRVIHQALHLLRARGICGLVWEPSSQRLSCGTGLLSCHEEGEGCRYIPLVLDVFERERTRLHSRGRSISVNNSTAGIRTGGQQHAYECTEKSQLQTLSQDREGTGSGGERSSVPVRSNLQEKKVFWRLNQESLDRLRCFLELRLNRLQFKCLQEDCTYVGSPSLTKSDACGVSCSSSTNNAAASRSTPPPGGKEHATKVVRSAAINQGGEGAKHETDAGVANTASAARVDISTSGRRQATESGYCALPSVTPSSRQSSSQVQRVEDPAGESGVQPGVRNPPRQCVCFDGRHRCVHESLRAPSEPEDFLTSLLLDPPSLGVRALRRDKRKLSGSDPQNPVEPGVSFGEARAPGSTDISGSSSSASCNNGGDAAAFAGVGLRPVSAFEGTGQGPARKRARSLKGAGFTQQPESWLDSADGTQQGEPFCNNFELYRAFSDLILAQLARRQRRRRQMWGRLGSFGWRRASMLGHLALEGKAPSRGEASWLDVAEDEKADGAEELRCDWLGEAVDMRLRGALKRLGVFSIERRLRRDQMVNCSGIRTSTGNGHISWLGHDSGTDKMPSERRRAAYALFGSDSDDASGFTTEGEDKADPIVQRRLRRERRAAAAEAAFHTEEGAATSTGPLLTNRHFLQAHSSPSVGAAVATHGGGKGESRGRGRPRKKPQLVAGSLDPASPTGPPSMALDSNTPRTAGAGQCSGDENMTHSATKNAKLLLGAQTISRGIPARDSQGRFMPVAGSCEPADTGARGWLKHQERGRAGSISGENGGGRVRGAFPIRSKSDETLPAVMGGGQSPKHNTSSSGTTCIQQGQGQGQSERTIGEISPAPKEDPLCKHSRGGVSSARAGVSDLAPIPMVLRPHQFQAQAIDACHPQSAVISGTANVVAKSNRISVPNSPIPSRACPALGKGNHLPGIPTSHDISIVMPVTGRRVRAHSAQSSASRVPVNGETTVPLLSRQCSGSAFHQAVSEEKRGLPHAEQPSFSCPPVSTVPPSAVTVVSGGSFTGFPRFQPSWLKTKDAEGGLLGHTRAPGTEGAASDESPPDRPHRSVPLVAPGVQLSAVVTRQDQAAPLSTKIHVAPQLLQHQLQQIASYQLPVANAQQQQALRSLAQTPCVNLHQLARQEGFGHRLAPPPPDQSSGCQPHCSSPQEQRQQGQLPHRSPQDHYPGQQEKDHHSPAEKKPQQQEEQQSGHQHPSLTQQEHRTHHFPVQQQHREHGLQVPAQWQPTQPLAQHKQQALSASVASGREWIQRVAMAALYASQRRAQPQVVAPGPYSTATTSSATSAPGQG</sequence>
<feature type="compositionally biased region" description="Low complexity" evidence="1">
    <location>
        <begin position="1603"/>
        <end position="1616"/>
    </location>
</feature>
<feature type="region of interest" description="Disordered" evidence="1">
    <location>
        <begin position="1428"/>
        <end position="1448"/>
    </location>
</feature>
<feature type="region of interest" description="Disordered" evidence="1">
    <location>
        <begin position="2512"/>
        <end position="2539"/>
    </location>
</feature>
<feature type="compositionally biased region" description="Basic and acidic residues" evidence="1">
    <location>
        <begin position="175"/>
        <end position="198"/>
    </location>
</feature>
<feature type="compositionally biased region" description="Low complexity" evidence="1">
    <location>
        <begin position="2050"/>
        <end position="2067"/>
    </location>
</feature>
<feature type="region of interest" description="Disordered" evidence="1">
    <location>
        <begin position="2272"/>
        <end position="2299"/>
    </location>
</feature>
<evidence type="ECO:0000256" key="1">
    <source>
        <dbReference type="SAM" id="MobiDB-lite"/>
    </source>
</evidence>